<reference evidence="4" key="1">
    <citation type="submission" date="2017-03" db="EMBL/GenBank/DDBJ databases">
        <authorList>
            <person name="Safronova V.I."/>
            <person name="Sazanova A.L."/>
            <person name="Chirak E.R."/>
        </authorList>
    </citation>
    <scope>NUCLEOTIDE SEQUENCE [LARGE SCALE GENOMIC DNA]</scope>
    <source>
        <strain evidence="4">Ach-343</strain>
    </source>
</reference>
<dbReference type="AlphaFoldDB" id="A0A2W7C7Z7"/>
<comment type="caution">
    <text evidence="3">The sequence shown here is derived from an EMBL/GenBank/DDBJ whole genome shotgun (WGS) entry which is preliminary data.</text>
</comment>
<dbReference type="EMBL" id="MZXV01000013">
    <property type="protein sequence ID" value="PZV39024.1"/>
    <property type="molecule type" value="Genomic_DNA"/>
</dbReference>
<sequence length="304" mass="32218">MMAAAVAKVLGGDVIGPCRIVAPGPGHSRADRSMSVMLDSDAADGFRVNSFADDDWRICRDHVRQMLGIPDSEHHRLNAQLSRPWPATTPASDSSRIDIAHRLWREAVPIEGTLAAVYLLDRGLGLADEVLDGHALRFHGACPFRLQDKTAVRLPSMLAAMVDIRTNELCGVHRTALKPDGSGKANVPGLGNAKKMLGRAAGACVKLSADEDVSIGLHVAEGIETTLACMAMGFRPMWVALSAGGIAKFPVLAGIEALTVFTDHDDTGIAAAAECANLWDGAGKDVTRIIPALEGSDFADGQRR</sequence>
<gene>
    <name evidence="3" type="ORF">B5V02_03055</name>
</gene>
<dbReference type="OrthoDB" id="9811157at2"/>
<dbReference type="Pfam" id="PF13362">
    <property type="entry name" value="Toprim_3"/>
    <property type="match status" value="1"/>
</dbReference>
<evidence type="ECO:0000313" key="3">
    <source>
        <dbReference type="EMBL" id="PZV39024.1"/>
    </source>
</evidence>
<dbReference type="InterPro" id="IPR006171">
    <property type="entry name" value="TOPRIM_dom"/>
</dbReference>
<evidence type="ECO:0000259" key="1">
    <source>
        <dbReference type="Pfam" id="PF13362"/>
    </source>
</evidence>
<organism evidence="3 4">
    <name type="scientific">Mesorhizobium kowhaii</name>
    <dbReference type="NCBI Taxonomy" id="1300272"/>
    <lineage>
        <taxon>Bacteria</taxon>
        <taxon>Pseudomonadati</taxon>
        <taxon>Pseudomonadota</taxon>
        <taxon>Alphaproteobacteria</taxon>
        <taxon>Hyphomicrobiales</taxon>
        <taxon>Phyllobacteriaceae</taxon>
        <taxon>Mesorhizobium</taxon>
    </lineage>
</organism>
<dbReference type="Pfam" id="PF23639">
    <property type="entry name" value="DUF7146"/>
    <property type="match status" value="1"/>
</dbReference>
<accession>A0A2W7C7Z7</accession>
<keyword evidence="4" id="KW-1185">Reference proteome</keyword>
<dbReference type="RefSeq" id="WP_111542782.1">
    <property type="nucleotide sequence ID" value="NZ_MZXV01000013.1"/>
</dbReference>
<proteinExistence type="predicted"/>
<feature type="domain" description="Toprim" evidence="1">
    <location>
        <begin position="218"/>
        <end position="300"/>
    </location>
</feature>
<dbReference type="InterPro" id="IPR055570">
    <property type="entry name" value="DUF7146"/>
</dbReference>
<feature type="domain" description="DUF7146" evidence="2">
    <location>
        <begin position="96"/>
        <end position="206"/>
    </location>
</feature>
<evidence type="ECO:0000259" key="2">
    <source>
        <dbReference type="Pfam" id="PF23639"/>
    </source>
</evidence>
<name>A0A2W7C7Z7_9HYPH</name>
<dbReference type="Proteomes" id="UP000248616">
    <property type="component" value="Unassembled WGS sequence"/>
</dbReference>
<protein>
    <submittedName>
        <fullName evidence="3">Uncharacterized protein</fullName>
    </submittedName>
</protein>
<evidence type="ECO:0000313" key="4">
    <source>
        <dbReference type="Proteomes" id="UP000248616"/>
    </source>
</evidence>